<dbReference type="EMBL" id="CP119941">
    <property type="protein sequence ID" value="WFD04332.1"/>
    <property type="molecule type" value="Genomic_DNA"/>
</dbReference>
<keyword evidence="4" id="KW-0067">ATP-binding</keyword>
<evidence type="ECO:0000256" key="3">
    <source>
        <dbReference type="ARBA" id="ARBA00022777"/>
    </source>
</evidence>
<dbReference type="Pfam" id="PF00781">
    <property type="entry name" value="DAGK_cat"/>
    <property type="match status" value="1"/>
</dbReference>
<sequence length="548" mass="59292">MGLPELEGRVHGARATACVRDAQLVVRTNTDLVDLPVELVLHAALETTPEASRIRLHLLAPASSRTHPRACLGASAQHAKLVLPRARWRQRDTDDAVARLEHATLALDVPPAETPAARAWVDQLLAHAYPEAARKRVLVIANPVGGQGKGKHVLDRIVAPLLRAADCAPTVFETRGRADAFRYVSEMRIADFDVLLCVGGDGTVHEVVNALAARADAADALRLPVVPVPCGSGNGMYLSLHGPRSFNVPLACLSALKGRAHAQELCVLTQEAVHFADGHPIYPIVGHGRDGRAYVQYYSFLSQAIGLMADIDLGTERYRFLGDLRFSLGYVLGALRNRRCKADIDVVLGTHGSTDLAQMRERALREAPRAAATTDAAHRLRHGAVVDAIDAQPAPLDFGARAAPTGRWLRVSEDISTLYGGKMPFVARSLMAFPYASPADGALDIMVQTHASSAVEKLVSVLHGEHGDHILDSSIRYFKAEAYRVTPHASPGQHYLSIDGEMVPHAPFQVEVSPLQLTLLSLDDDEWRAPILQPPTAREHARRAAARA</sequence>
<evidence type="ECO:0000256" key="2">
    <source>
        <dbReference type="ARBA" id="ARBA00022741"/>
    </source>
</evidence>
<dbReference type="EC" id="2.7.1.91" evidence="6"/>
<dbReference type="InterPro" id="IPR016064">
    <property type="entry name" value="NAD/diacylglycerol_kinase_sf"/>
</dbReference>
<feature type="domain" description="DAGKc" evidence="5">
    <location>
        <begin position="132"/>
        <end position="272"/>
    </location>
</feature>
<organism evidence="6 7">
    <name type="scientific">Malassezia obtusa</name>
    <dbReference type="NCBI Taxonomy" id="76774"/>
    <lineage>
        <taxon>Eukaryota</taxon>
        <taxon>Fungi</taxon>
        <taxon>Dikarya</taxon>
        <taxon>Basidiomycota</taxon>
        <taxon>Ustilaginomycotina</taxon>
        <taxon>Malasseziomycetes</taxon>
        <taxon>Malasseziales</taxon>
        <taxon>Malasseziaceae</taxon>
        <taxon>Malassezia</taxon>
    </lineage>
</organism>
<dbReference type="PANTHER" id="PTHR12358">
    <property type="entry name" value="SPHINGOSINE KINASE"/>
    <property type="match status" value="1"/>
</dbReference>
<dbReference type="Pfam" id="PF19279">
    <property type="entry name" value="YegS_C"/>
    <property type="match status" value="1"/>
</dbReference>
<dbReference type="Proteomes" id="UP001214603">
    <property type="component" value="Chromosome 8"/>
</dbReference>
<dbReference type="GO" id="GO:0016020">
    <property type="term" value="C:membrane"/>
    <property type="evidence" value="ECO:0007669"/>
    <property type="project" value="TreeGrafter"/>
</dbReference>
<dbReference type="SUPFAM" id="SSF111331">
    <property type="entry name" value="NAD kinase/diacylglycerol kinase-like"/>
    <property type="match status" value="1"/>
</dbReference>
<dbReference type="InterPro" id="IPR045540">
    <property type="entry name" value="YegS/DAGK_C"/>
</dbReference>
<proteinExistence type="predicted"/>
<evidence type="ECO:0000313" key="6">
    <source>
        <dbReference type="EMBL" id="WFD04332.1"/>
    </source>
</evidence>
<keyword evidence="2" id="KW-0547">Nucleotide-binding</keyword>
<accession>A0AAF0E6A7</accession>
<dbReference type="GO" id="GO:0008481">
    <property type="term" value="F:sphingosine kinase activity"/>
    <property type="evidence" value="ECO:0007669"/>
    <property type="project" value="UniProtKB-EC"/>
</dbReference>
<dbReference type="Gene3D" id="2.60.200.40">
    <property type="match status" value="1"/>
</dbReference>
<evidence type="ECO:0000256" key="4">
    <source>
        <dbReference type="ARBA" id="ARBA00022840"/>
    </source>
</evidence>
<dbReference type="PROSITE" id="PS50146">
    <property type="entry name" value="DAGK"/>
    <property type="match status" value="1"/>
</dbReference>
<protein>
    <submittedName>
        <fullName evidence="6">Sphingosine kinase</fullName>
        <ecNumber evidence="6">2.7.1.91</ecNumber>
    </submittedName>
</protein>
<dbReference type="GO" id="GO:0005737">
    <property type="term" value="C:cytoplasm"/>
    <property type="evidence" value="ECO:0007669"/>
    <property type="project" value="TreeGrafter"/>
</dbReference>
<dbReference type="AlphaFoldDB" id="A0AAF0E6A7"/>
<reference evidence="6" key="1">
    <citation type="submission" date="2023-03" db="EMBL/GenBank/DDBJ databases">
        <title>Mating type loci evolution in Malassezia.</title>
        <authorList>
            <person name="Coelho M.A."/>
        </authorList>
    </citation>
    <scope>NUCLEOTIDE SEQUENCE</scope>
    <source>
        <strain evidence="6">CBS 7876</strain>
    </source>
</reference>
<dbReference type="GO" id="GO:0046512">
    <property type="term" value="P:sphingosine biosynthetic process"/>
    <property type="evidence" value="ECO:0007669"/>
    <property type="project" value="TreeGrafter"/>
</dbReference>
<dbReference type="GO" id="GO:0005524">
    <property type="term" value="F:ATP binding"/>
    <property type="evidence" value="ECO:0007669"/>
    <property type="project" value="UniProtKB-KW"/>
</dbReference>
<dbReference type="InterPro" id="IPR017438">
    <property type="entry name" value="ATP-NAD_kinase_N"/>
</dbReference>
<dbReference type="InterPro" id="IPR050187">
    <property type="entry name" value="Lipid_Phosphate_FormReg"/>
</dbReference>
<keyword evidence="7" id="KW-1185">Reference proteome</keyword>
<gene>
    <name evidence="6" type="primary">LCB4</name>
    <name evidence="6" type="ORF">MOBT1_003039</name>
</gene>
<keyword evidence="3 6" id="KW-0418">Kinase</keyword>
<dbReference type="PANTHER" id="PTHR12358:SF31">
    <property type="entry name" value="ACYLGLYCEROL KINASE, MITOCHONDRIAL"/>
    <property type="match status" value="1"/>
</dbReference>
<dbReference type="Gene3D" id="3.40.50.10330">
    <property type="entry name" value="Probable inorganic polyphosphate/atp-NAD kinase, domain 1"/>
    <property type="match status" value="1"/>
</dbReference>
<evidence type="ECO:0000256" key="1">
    <source>
        <dbReference type="ARBA" id="ARBA00022679"/>
    </source>
</evidence>
<dbReference type="InterPro" id="IPR001206">
    <property type="entry name" value="Diacylglycerol_kinase_cat_dom"/>
</dbReference>
<dbReference type="SMART" id="SM00046">
    <property type="entry name" value="DAGKc"/>
    <property type="match status" value="1"/>
</dbReference>
<evidence type="ECO:0000259" key="5">
    <source>
        <dbReference type="PROSITE" id="PS50146"/>
    </source>
</evidence>
<evidence type="ECO:0000313" key="7">
    <source>
        <dbReference type="Proteomes" id="UP001214603"/>
    </source>
</evidence>
<keyword evidence="1 6" id="KW-0808">Transferase</keyword>
<name>A0AAF0E6A7_9BASI</name>